<dbReference type="Pfam" id="PF00931">
    <property type="entry name" value="NB-ARC"/>
    <property type="match status" value="1"/>
</dbReference>
<evidence type="ECO:0000256" key="2">
    <source>
        <dbReference type="ARBA" id="ARBA00022821"/>
    </source>
</evidence>
<dbReference type="GO" id="GO:0006952">
    <property type="term" value="P:defense response"/>
    <property type="evidence" value="ECO:0007669"/>
    <property type="project" value="UniProtKB-KW"/>
</dbReference>
<dbReference type="EMBL" id="JBJKBG010000007">
    <property type="protein sequence ID" value="KAL3729486.1"/>
    <property type="molecule type" value="Genomic_DNA"/>
</dbReference>
<feature type="domain" description="Disease resistance R13L4/SHOC-2-like LRR" evidence="4">
    <location>
        <begin position="449"/>
        <end position="562"/>
    </location>
</feature>
<evidence type="ECO:0008006" key="7">
    <source>
        <dbReference type="Google" id="ProtNLM"/>
    </source>
</evidence>
<evidence type="ECO:0000313" key="6">
    <source>
        <dbReference type="Proteomes" id="UP001634007"/>
    </source>
</evidence>
<dbReference type="GO" id="GO:0051707">
    <property type="term" value="P:response to other organism"/>
    <property type="evidence" value="ECO:0007669"/>
    <property type="project" value="UniProtKB-ARBA"/>
</dbReference>
<keyword evidence="2" id="KW-0611">Plant defense</keyword>
<comment type="caution">
    <text evidence="5">The sequence shown here is derived from an EMBL/GenBank/DDBJ whole genome shotgun (WGS) entry which is preliminary data.</text>
</comment>
<dbReference type="PANTHER" id="PTHR11017">
    <property type="entry name" value="LEUCINE-RICH REPEAT-CONTAINING PROTEIN"/>
    <property type="match status" value="1"/>
</dbReference>
<dbReference type="PANTHER" id="PTHR11017:SF570">
    <property type="entry name" value="DISEASE RESISTANCE PROTEIN (TIR-NBS CLASS)-RELATED"/>
    <property type="match status" value="1"/>
</dbReference>
<reference evidence="5 6" key="1">
    <citation type="submission" date="2024-11" db="EMBL/GenBank/DDBJ databases">
        <title>Chromosome-level genome assembly of Eucalyptus globulus Labill. provides insights into its genome evolution.</title>
        <authorList>
            <person name="Li X."/>
        </authorList>
    </citation>
    <scope>NUCLEOTIDE SEQUENCE [LARGE SCALE GENOMIC DNA]</scope>
    <source>
        <strain evidence="5">CL2024</strain>
        <tissue evidence="5">Fresh tender leaves</tissue>
    </source>
</reference>
<dbReference type="InterPro" id="IPR042197">
    <property type="entry name" value="Apaf_helical"/>
</dbReference>
<dbReference type="AlphaFoldDB" id="A0ABD3JUM5"/>
<dbReference type="PRINTS" id="PR00364">
    <property type="entry name" value="DISEASERSIST"/>
</dbReference>
<dbReference type="InterPro" id="IPR032675">
    <property type="entry name" value="LRR_dom_sf"/>
</dbReference>
<dbReference type="SUPFAM" id="SSF52058">
    <property type="entry name" value="L domain-like"/>
    <property type="match status" value="1"/>
</dbReference>
<feature type="domain" description="NB-ARC" evidence="3">
    <location>
        <begin position="8"/>
        <end position="169"/>
    </location>
</feature>
<accession>A0ABD3JUM5</accession>
<keyword evidence="1" id="KW-0677">Repeat</keyword>
<sequence>MELLDLEVNDVRIVGIHGRDGIGKTTIAKIVYNKISLHFDACSFLAEIEETTQQPGGVQYLQTKLIFDIVKREYEVASAFKGVRVLKEIFRNMKVLIILDDVERGSLVKEFVGAKLDWFGSGSRIIVTSKERSVLQGFVDLGLARTYDVNPMHDDLAFDFFCRCAIRTSDELHSYVDIANKIVKAAKGLPLFLKVFGSFLHDKGQEEWIKFEDIIGQCQEDYQKILSIIYEALDQKQKQMYLNIACFPPDVDSRIASYMWHYYDPPHDVIEVLCHMSIIQKEENKIGMHSMLRCLAREIMRKGFHDPGTGVGLDIPTIAQDPNMGKKGTDHPDTEEAGYEILPNTTFLSLGRANIGGKFADALLNVRWLHWQGCPRDAISILLEKNEHLVILDLSWSKVTESWGGWKRIKMERLKVLNLTGCGNLLVTPSFSCCPNLEILIFERCSRLVHLDPSINNLKRLVTLNLKFCSNLSMLAAEMDGMNALRELLIDSTSVRELPASIGKLALLQILSATNCFSLVGVPGSVCELEALLVLALDATKILELPDSIGDLCKLTRLSLRDCRGLVTLPESIGKLKDSLVELDISGTGISKLPDSTKNLRNLKVLKMDSCFLREFPCYIGQLTNLEEVHASWCRCLEGVIPSDIGKLLRLRELRLRGTRISSLPSKVQLLSRLQTLDLLHCENIRKLPNLPQNLINLYVNPGLMRNM</sequence>
<dbReference type="Gene3D" id="3.40.50.300">
    <property type="entry name" value="P-loop containing nucleotide triphosphate hydrolases"/>
    <property type="match status" value="1"/>
</dbReference>
<proteinExistence type="predicted"/>
<dbReference type="Gene3D" id="3.80.10.10">
    <property type="entry name" value="Ribonuclease Inhibitor"/>
    <property type="match status" value="2"/>
</dbReference>
<dbReference type="InterPro" id="IPR002182">
    <property type="entry name" value="NB-ARC"/>
</dbReference>
<gene>
    <name evidence="5" type="ORF">ACJRO7_026585</name>
</gene>
<evidence type="ECO:0000256" key="1">
    <source>
        <dbReference type="ARBA" id="ARBA00022737"/>
    </source>
</evidence>
<dbReference type="InterPro" id="IPR055414">
    <property type="entry name" value="LRR_R13L4/SHOC2-like"/>
</dbReference>
<keyword evidence="6" id="KW-1185">Reference proteome</keyword>
<dbReference type="SUPFAM" id="SSF52540">
    <property type="entry name" value="P-loop containing nucleoside triphosphate hydrolases"/>
    <property type="match status" value="1"/>
</dbReference>
<dbReference type="Pfam" id="PF23598">
    <property type="entry name" value="LRR_14"/>
    <property type="match status" value="1"/>
</dbReference>
<evidence type="ECO:0000259" key="3">
    <source>
        <dbReference type="Pfam" id="PF00931"/>
    </source>
</evidence>
<evidence type="ECO:0000259" key="4">
    <source>
        <dbReference type="Pfam" id="PF23598"/>
    </source>
</evidence>
<name>A0ABD3JUM5_EUCGL</name>
<protein>
    <recommendedName>
        <fullName evidence="7">TMV resistance protein N-like</fullName>
    </recommendedName>
</protein>
<evidence type="ECO:0000313" key="5">
    <source>
        <dbReference type="EMBL" id="KAL3729486.1"/>
    </source>
</evidence>
<dbReference type="InterPro" id="IPR027417">
    <property type="entry name" value="P-loop_NTPase"/>
</dbReference>
<dbReference type="Gene3D" id="1.10.8.430">
    <property type="entry name" value="Helical domain of apoptotic protease-activating factors"/>
    <property type="match status" value="1"/>
</dbReference>
<dbReference type="Proteomes" id="UP001634007">
    <property type="component" value="Unassembled WGS sequence"/>
</dbReference>
<dbReference type="InterPro" id="IPR044974">
    <property type="entry name" value="Disease_R_plants"/>
</dbReference>
<organism evidence="5 6">
    <name type="scientific">Eucalyptus globulus</name>
    <name type="common">Tasmanian blue gum</name>
    <dbReference type="NCBI Taxonomy" id="34317"/>
    <lineage>
        <taxon>Eukaryota</taxon>
        <taxon>Viridiplantae</taxon>
        <taxon>Streptophyta</taxon>
        <taxon>Embryophyta</taxon>
        <taxon>Tracheophyta</taxon>
        <taxon>Spermatophyta</taxon>
        <taxon>Magnoliopsida</taxon>
        <taxon>eudicotyledons</taxon>
        <taxon>Gunneridae</taxon>
        <taxon>Pentapetalae</taxon>
        <taxon>rosids</taxon>
        <taxon>malvids</taxon>
        <taxon>Myrtales</taxon>
        <taxon>Myrtaceae</taxon>
        <taxon>Myrtoideae</taxon>
        <taxon>Eucalypteae</taxon>
        <taxon>Eucalyptus</taxon>
    </lineage>
</organism>